<accession>A0A427AIV4</accession>
<organism evidence="2 3">
    <name type="scientific">Ensete ventricosum</name>
    <name type="common">Abyssinian banana</name>
    <name type="synonym">Musa ensete</name>
    <dbReference type="NCBI Taxonomy" id="4639"/>
    <lineage>
        <taxon>Eukaryota</taxon>
        <taxon>Viridiplantae</taxon>
        <taxon>Streptophyta</taxon>
        <taxon>Embryophyta</taxon>
        <taxon>Tracheophyta</taxon>
        <taxon>Spermatophyta</taxon>
        <taxon>Magnoliopsida</taxon>
        <taxon>Liliopsida</taxon>
        <taxon>Zingiberales</taxon>
        <taxon>Musaceae</taxon>
        <taxon>Ensete</taxon>
    </lineage>
</organism>
<proteinExistence type="predicted"/>
<protein>
    <submittedName>
        <fullName evidence="2">Uncharacterized protein</fullName>
    </submittedName>
</protein>
<sequence length="99" mass="10574">MWRGTGGWIYTTTSDVIPTATIASLGRGCFMLPHDVVPSRATNQTDRRRGGDGGTPPGVNAAVGQKDSVSGLHPLVAEGPHRRQCGDYKRNMTTLSSTY</sequence>
<dbReference type="Proteomes" id="UP000287651">
    <property type="component" value="Unassembled WGS sequence"/>
</dbReference>
<gene>
    <name evidence="2" type="ORF">B296_00007617</name>
</gene>
<name>A0A427AIV4_ENSVE</name>
<dbReference type="EMBL" id="AMZH03002266">
    <property type="protein sequence ID" value="RRT76189.1"/>
    <property type="molecule type" value="Genomic_DNA"/>
</dbReference>
<dbReference type="AlphaFoldDB" id="A0A427AIV4"/>
<evidence type="ECO:0000313" key="2">
    <source>
        <dbReference type="EMBL" id="RRT76189.1"/>
    </source>
</evidence>
<comment type="caution">
    <text evidence="2">The sequence shown here is derived from an EMBL/GenBank/DDBJ whole genome shotgun (WGS) entry which is preliminary data.</text>
</comment>
<feature type="compositionally biased region" description="Basic and acidic residues" evidence="1">
    <location>
        <begin position="79"/>
        <end position="90"/>
    </location>
</feature>
<reference evidence="2 3" key="1">
    <citation type="journal article" date="2014" name="Agronomy (Basel)">
        <title>A Draft Genome Sequence for Ensete ventricosum, the Drought-Tolerant Tree Against Hunger.</title>
        <authorList>
            <person name="Harrison J."/>
            <person name="Moore K.A."/>
            <person name="Paszkiewicz K."/>
            <person name="Jones T."/>
            <person name="Grant M."/>
            <person name="Ambacheew D."/>
            <person name="Muzemil S."/>
            <person name="Studholme D.J."/>
        </authorList>
    </citation>
    <scope>NUCLEOTIDE SEQUENCE [LARGE SCALE GENOMIC DNA]</scope>
</reference>
<feature type="region of interest" description="Disordered" evidence="1">
    <location>
        <begin position="38"/>
        <end position="99"/>
    </location>
</feature>
<evidence type="ECO:0000313" key="3">
    <source>
        <dbReference type="Proteomes" id="UP000287651"/>
    </source>
</evidence>
<evidence type="ECO:0000256" key="1">
    <source>
        <dbReference type="SAM" id="MobiDB-lite"/>
    </source>
</evidence>